<keyword evidence="1" id="KW-0805">Transcription regulation</keyword>
<dbReference type="RefSeq" id="WP_141345842.1">
    <property type="nucleotide sequence ID" value="NZ_BJLF01000010.1"/>
</dbReference>
<keyword evidence="2 4" id="KW-0238">DNA-binding</keyword>
<dbReference type="PROSITE" id="PS50977">
    <property type="entry name" value="HTH_TETR_2"/>
    <property type="match status" value="1"/>
</dbReference>
<sequence length="201" mass="23060">MNEEKKASRGRPKKFDRDHVLEIAQQSYWKLGINQVSINELCKLANVSKPSIYREFGGEDGLMRAVLERYESRVLRPMLGFLSTDAPFNEVLWSLALYSTSEIQDSDMPKGCLFTNMKELRLNLGEATAEQINRTYENVILVFEQWINEAKKKVEFKATHMDSRFAATYIYAQISFAQSQIMKGEASEDVRAILQVALSVF</sequence>
<gene>
    <name evidence="6" type="ORF">VIN01S_22710</name>
</gene>
<evidence type="ECO:0000259" key="5">
    <source>
        <dbReference type="PROSITE" id="PS50977"/>
    </source>
</evidence>
<dbReference type="SUPFAM" id="SSF46689">
    <property type="entry name" value="Homeodomain-like"/>
    <property type="match status" value="1"/>
</dbReference>
<feature type="domain" description="HTH tetR-type" evidence="5">
    <location>
        <begin position="14"/>
        <end position="74"/>
    </location>
</feature>
<dbReference type="PANTHER" id="PTHR47506">
    <property type="entry name" value="TRANSCRIPTIONAL REGULATORY PROTEIN"/>
    <property type="match status" value="1"/>
</dbReference>
<dbReference type="Proteomes" id="UP000318717">
    <property type="component" value="Unassembled WGS sequence"/>
</dbReference>
<dbReference type="OrthoDB" id="4541465at2"/>
<dbReference type="PANTHER" id="PTHR47506:SF1">
    <property type="entry name" value="HTH-TYPE TRANSCRIPTIONAL REGULATOR YJDC"/>
    <property type="match status" value="1"/>
</dbReference>
<dbReference type="InterPro" id="IPR009057">
    <property type="entry name" value="Homeodomain-like_sf"/>
</dbReference>
<evidence type="ECO:0000256" key="2">
    <source>
        <dbReference type="ARBA" id="ARBA00023125"/>
    </source>
</evidence>
<evidence type="ECO:0000313" key="7">
    <source>
        <dbReference type="Proteomes" id="UP000318717"/>
    </source>
</evidence>
<name>A0A4Y3HWM0_9VIBR</name>
<dbReference type="Gene3D" id="1.10.357.10">
    <property type="entry name" value="Tetracycline Repressor, domain 2"/>
    <property type="match status" value="1"/>
</dbReference>
<accession>A0A4Y3HWM0</accession>
<keyword evidence="7" id="KW-1185">Reference proteome</keyword>
<organism evidence="6 7">
    <name type="scientific">Vibrio inusitatus NBRC 102082</name>
    <dbReference type="NCBI Taxonomy" id="1219070"/>
    <lineage>
        <taxon>Bacteria</taxon>
        <taxon>Pseudomonadati</taxon>
        <taxon>Pseudomonadota</taxon>
        <taxon>Gammaproteobacteria</taxon>
        <taxon>Vibrionales</taxon>
        <taxon>Vibrionaceae</taxon>
        <taxon>Vibrio</taxon>
    </lineage>
</organism>
<feature type="DNA-binding region" description="H-T-H motif" evidence="4">
    <location>
        <begin position="37"/>
        <end position="56"/>
    </location>
</feature>
<dbReference type="Pfam" id="PF00440">
    <property type="entry name" value="TetR_N"/>
    <property type="match status" value="1"/>
</dbReference>
<protein>
    <submittedName>
        <fullName evidence="6">TetR family transcriptional regulator</fullName>
    </submittedName>
</protein>
<evidence type="ECO:0000313" key="6">
    <source>
        <dbReference type="EMBL" id="GEA51467.1"/>
    </source>
</evidence>
<dbReference type="GO" id="GO:0003677">
    <property type="term" value="F:DNA binding"/>
    <property type="evidence" value="ECO:0007669"/>
    <property type="project" value="UniProtKB-UniRule"/>
</dbReference>
<evidence type="ECO:0000256" key="4">
    <source>
        <dbReference type="PROSITE-ProRule" id="PRU00335"/>
    </source>
</evidence>
<dbReference type="EMBL" id="BJLF01000010">
    <property type="protein sequence ID" value="GEA51467.1"/>
    <property type="molecule type" value="Genomic_DNA"/>
</dbReference>
<comment type="caution">
    <text evidence="6">The sequence shown here is derived from an EMBL/GenBank/DDBJ whole genome shotgun (WGS) entry which is preliminary data.</text>
</comment>
<proteinExistence type="predicted"/>
<evidence type="ECO:0000256" key="1">
    <source>
        <dbReference type="ARBA" id="ARBA00023015"/>
    </source>
</evidence>
<reference evidence="6 7" key="1">
    <citation type="submission" date="2019-06" db="EMBL/GenBank/DDBJ databases">
        <title>Whole genome shotgun sequence of Vibrio inusitatus NBRC 102082.</title>
        <authorList>
            <person name="Hosoyama A."/>
            <person name="Uohara A."/>
            <person name="Ohji S."/>
            <person name="Ichikawa N."/>
        </authorList>
    </citation>
    <scope>NUCLEOTIDE SEQUENCE [LARGE SCALE GENOMIC DNA]</scope>
    <source>
        <strain evidence="6 7">NBRC 102082</strain>
    </source>
</reference>
<keyword evidence="3" id="KW-0804">Transcription</keyword>
<dbReference type="InterPro" id="IPR001647">
    <property type="entry name" value="HTH_TetR"/>
</dbReference>
<evidence type="ECO:0000256" key="3">
    <source>
        <dbReference type="ARBA" id="ARBA00023163"/>
    </source>
</evidence>
<dbReference type="AlphaFoldDB" id="A0A4Y3HWM0"/>